<organism evidence="2 3">
    <name type="scientific">Streptococcus mitis</name>
    <dbReference type="NCBI Taxonomy" id="28037"/>
    <lineage>
        <taxon>Bacteria</taxon>
        <taxon>Bacillati</taxon>
        <taxon>Bacillota</taxon>
        <taxon>Bacilli</taxon>
        <taxon>Lactobacillales</taxon>
        <taxon>Streptococcaceae</taxon>
        <taxon>Streptococcus</taxon>
        <taxon>Streptococcus mitis group</taxon>
    </lineage>
</organism>
<accession>A0A428CF94</accession>
<name>A0A428CF94_STRMT</name>
<evidence type="ECO:0000313" key="2">
    <source>
        <dbReference type="EMBL" id="RSI76778.1"/>
    </source>
</evidence>
<dbReference type="AlphaFoldDB" id="A0A428CF94"/>
<dbReference type="Proteomes" id="UP000272928">
    <property type="component" value="Unassembled WGS sequence"/>
</dbReference>
<comment type="caution">
    <text evidence="2">The sequence shown here is derived from an EMBL/GenBank/DDBJ whole genome shotgun (WGS) entry which is preliminary data.</text>
</comment>
<protein>
    <submittedName>
        <fullName evidence="2">Uncharacterized protein</fullName>
    </submittedName>
</protein>
<evidence type="ECO:0000313" key="3">
    <source>
        <dbReference type="Proteomes" id="UP000272928"/>
    </source>
</evidence>
<gene>
    <name evidence="2" type="ORF">D8856_08130</name>
</gene>
<feature type="region of interest" description="Disordered" evidence="1">
    <location>
        <begin position="1"/>
        <end position="38"/>
    </location>
</feature>
<proteinExistence type="predicted"/>
<sequence length="77" mass="9115">MARSKQHPFVLQGNHLKDDFNSHNRNCYQENGKKVTKRKVDKVKNMDNAFKTRSKGKWTMLIPIRKGNEIIFPSRKE</sequence>
<dbReference type="EMBL" id="RJNQ01000017">
    <property type="protein sequence ID" value="RSI76778.1"/>
    <property type="molecule type" value="Genomic_DNA"/>
</dbReference>
<evidence type="ECO:0000256" key="1">
    <source>
        <dbReference type="SAM" id="MobiDB-lite"/>
    </source>
</evidence>
<reference evidence="2 3" key="1">
    <citation type="submission" date="2018-11" db="EMBL/GenBank/DDBJ databases">
        <title>Species Designations Belie Phenotypic and Genotypic Heterogeneity in Oral Streptococci.</title>
        <authorList>
            <person name="Velsko I."/>
        </authorList>
    </citation>
    <scope>NUCLEOTIDE SEQUENCE [LARGE SCALE GENOMIC DNA]</scope>
    <source>
        <strain evidence="2 3">BCA16</strain>
    </source>
</reference>